<reference evidence="1" key="1">
    <citation type="journal article" date="2020" name="Nat. Commun.">
        <title>Large-scale genome sequencing of mycorrhizal fungi provides insights into the early evolution of symbiotic traits.</title>
        <authorList>
            <person name="Miyauchi S."/>
            <person name="Kiss E."/>
            <person name="Kuo A."/>
            <person name="Drula E."/>
            <person name="Kohler A."/>
            <person name="Sanchez-Garcia M."/>
            <person name="Morin E."/>
            <person name="Andreopoulos B."/>
            <person name="Barry K.W."/>
            <person name="Bonito G."/>
            <person name="Buee M."/>
            <person name="Carver A."/>
            <person name="Chen C."/>
            <person name="Cichocki N."/>
            <person name="Clum A."/>
            <person name="Culley D."/>
            <person name="Crous P.W."/>
            <person name="Fauchery L."/>
            <person name="Girlanda M."/>
            <person name="Hayes R.D."/>
            <person name="Keri Z."/>
            <person name="LaButti K."/>
            <person name="Lipzen A."/>
            <person name="Lombard V."/>
            <person name="Magnuson J."/>
            <person name="Maillard F."/>
            <person name="Murat C."/>
            <person name="Nolan M."/>
            <person name="Ohm R.A."/>
            <person name="Pangilinan J."/>
            <person name="Pereira M.F."/>
            <person name="Perotto S."/>
            <person name="Peter M."/>
            <person name="Pfister S."/>
            <person name="Riley R."/>
            <person name="Sitrit Y."/>
            <person name="Stielow J.B."/>
            <person name="Szollosi G."/>
            <person name="Zifcakova L."/>
            <person name="Stursova M."/>
            <person name="Spatafora J.W."/>
            <person name="Tedersoo L."/>
            <person name="Vaario L.M."/>
            <person name="Yamada A."/>
            <person name="Yan M."/>
            <person name="Wang P."/>
            <person name="Xu J."/>
            <person name="Bruns T."/>
            <person name="Baldrian P."/>
            <person name="Vilgalys R."/>
            <person name="Dunand C."/>
            <person name="Henrissat B."/>
            <person name="Grigoriev I.V."/>
            <person name="Hibbett D."/>
            <person name="Nagy L.G."/>
            <person name="Martin F.M."/>
        </authorList>
    </citation>
    <scope>NUCLEOTIDE SEQUENCE</scope>
    <source>
        <strain evidence="1">UH-Tt-Lm1</strain>
    </source>
</reference>
<evidence type="ECO:0000313" key="1">
    <source>
        <dbReference type="EMBL" id="KAF9784702.1"/>
    </source>
</evidence>
<evidence type="ECO:0000313" key="2">
    <source>
        <dbReference type="Proteomes" id="UP000736335"/>
    </source>
</evidence>
<dbReference type="EMBL" id="WIUZ02000008">
    <property type="protein sequence ID" value="KAF9784702.1"/>
    <property type="molecule type" value="Genomic_DNA"/>
</dbReference>
<sequence length="533" mass="59220">MITPEQILELSVEQLIKALNKKLFMECAKVQAQVPPIYRDSLATVAVEIDILEKQAKAVLREVFTLKNALRPVNRLPPEVLACCATFVSPADPRPIVSLTHVCRYWRKVISFSPRNWASLATAWKRLVPLCLERAGAVPLAVDITVSNIKSGEYFLKTLLPNVPRIKSLRLTGYSSVEAIVDNLPGFFDSPMLNLVSLELQQSAAPVQPFPSDETPTPPVFRDIRTLKSLHLTQTPIYPALFHITSLVKLGLIGYTTPLDLGALIGFLDSNLALEFVDLDIRFTDGSVSETPVRTVSLSRLRHLSLTCSKEIDSRGLLSSIIFPRGVHLEVLLTKLGDIAKFNSFLPSSLKQIRELLHPISIVKTQFTPPMLQLSGNNSFLSLSAVGRQSSFYSGIGLFVTANVREFHVDIHPSPPTDNRLSWVLERLPALEILVFSKTVFPPGTLDILAAEPVLCPSLHTVAFFDCDLPVEMVKELGDVITKRYKTFAIQPHRVVLVYNTTTPPKLQAIQQLRKSVSCVEVRVDDKLPDLSR</sequence>
<name>A0A9P6L6E2_9AGAM</name>
<dbReference type="SUPFAM" id="SSF81383">
    <property type="entry name" value="F-box domain"/>
    <property type="match status" value="1"/>
</dbReference>
<dbReference type="Proteomes" id="UP000736335">
    <property type="component" value="Unassembled WGS sequence"/>
</dbReference>
<dbReference type="InterPro" id="IPR036047">
    <property type="entry name" value="F-box-like_dom_sf"/>
</dbReference>
<dbReference type="InterPro" id="IPR032675">
    <property type="entry name" value="LRR_dom_sf"/>
</dbReference>
<dbReference type="OrthoDB" id="3208822at2759"/>
<dbReference type="CDD" id="cd09917">
    <property type="entry name" value="F-box_SF"/>
    <property type="match status" value="1"/>
</dbReference>
<proteinExistence type="predicted"/>
<dbReference type="Gene3D" id="3.80.10.10">
    <property type="entry name" value="Ribonuclease Inhibitor"/>
    <property type="match status" value="1"/>
</dbReference>
<keyword evidence="2" id="KW-1185">Reference proteome</keyword>
<accession>A0A9P6L6E2</accession>
<dbReference type="SUPFAM" id="SSF52047">
    <property type="entry name" value="RNI-like"/>
    <property type="match status" value="1"/>
</dbReference>
<evidence type="ECO:0008006" key="3">
    <source>
        <dbReference type="Google" id="ProtNLM"/>
    </source>
</evidence>
<dbReference type="AlphaFoldDB" id="A0A9P6L6E2"/>
<protein>
    <recommendedName>
        <fullName evidence="3">F-box domain-containing protein</fullName>
    </recommendedName>
</protein>
<reference evidence="1" key="2">
    <citation type="submission" date="2020-11" db="EMBL/GenBank/DDBJ databases">
        <authorList>
            <consortium name="DOE Joint Genome Institute"/>
            <person name="Kuo A."/>
            <person name="Miyauchi S."/>
            <person name="Kiss E."/>
            <person name="Drula E."/>
            <person name="Kohler A."/>
            <person name="Sanchez-Garcia M."/>
            <person name="Andreopoulos B."/>
            <person name="Barry K.W."/>
            <person name="Bonito G."/>
            <person name="Buee M."/>
            <person name="Carver A."/>
            <person name="Chen C."/>
            <person name="Cichocki N."/>
            <person name="Clum A."/>
            <person name="Culley D."/>
            <person name="Crous P.W."/>
            <person name="Fauchery L."/>
            <person name="Girlanda M."/>
            <person name="Hayes R."/>
            <person name="Keri Z."/>
            <person name="Labutti K."/>
            <person name="Lipzen A."/>
            <person name="Lombard V."/>
            <person name="Magnuson J."/>
            <person name="Maillard F."/>
            <person name="Morin E."/>
            <person name="Murat C."/>
            <person name="Nolan M."/>
            <person name="Ohm R."/>
            <person name="Pangilinan J."/>
            <person name="Pereira M."/>
            <person name="Perotto S."/>
            <person name="Peter M."/>
            <person name="Riley R."/>
            <person name="Sitrit Y."/>
            <person name="Stielow B."/>
            <person name="Szollosi G."/>
            <person name="Zifcakova L."/>
            <person name="Stursova M."/>
            <person name="Spatafora J.W."/>
            <person name="Tedersoo L."/>
            <person name="Vaario L.-M."/>
            <person name="Yamada A."/>
            <person name="Yan M."/>
            <person name="Wang P."/>
            <person name="Xu J."/>
            <person name="Bruns T."/>
            <person name="Baldrian P."/>
            <person name="Vilgalys R."/>
            <person name="Henrissat B."/>
            <person name="Grigoriev I.V."/>
            <person name="Hibbett D."/>
            <person name="Nagy L.G."/>
            <person name="Martin F.M."/>
        </authorList>
    </citation>
    <scope>NUCLEOTIDE SEQUENCE</scope>
    <source>
        <strain evidence="1">UH-Tt-Lm1</strain>
    </source>
</reference>
<comment type="caution">
    <text evidence="1">The sequence shown here is derived from an EMBL/GenBank/DDBJ whole genome shotgun (WGS) entry which is preliminary data.</text>
</comment>
<organism evidence="1 2">
    <name type="scientific">Thelephora terrestris</name>
    <dbReference type="NCBI Taxonomy" id="56493"/>
    <lineage>
        <taxon>Eukaryota</taxon>
        <taxon>Fungi</taxon>
        <taxon>Dikarya</taxon>
        <taxon>Basidiomycota</taxon>
        <taxon>Agaricomycotina</taxon>
        <taxon>Agaricomycetes</taxon>
        <taxon>Thelephorales</taxon>
        <taxon>Thelephoraceae</taxon>
        <taxon>Thelephora</taxon>
    </lineage>
</organism>
<gene>
    <name evidence="1" type="ORF">BJ322DRAFT_863274</name>
</gene>
<dbReference type="Gene3D" id="1.20.1280.50">
    <property type="match status" value="1"/>
</dbReference>